<protein>
    <submittedName>
        <fullName evidence="2">Transposase</fullName>
    </submittedName>
</protein>
<gene>
    <name evidence="2" type="ORF">H0A36_29980</name>
</gene>
<feature type="domain" description="Transposase IS701-like DDE" evidence="1">
    <location>
        <begin position="22"/>
        <end position="245"/>
    </location>
</feature>
<dbReference type="EMBL" id="JACCKB010000360">
    <property type="protein sequence ID" value="NYZ70244.1"/>
    <property type="molecule type" value="Genomic_DNA"/>
</dbReference>
<feature type="non-terminal residue" evidence="2">
    <location>
        <position position="271"/>
    </location>
</feature>
<dbReference type="Proteomes" id="UP000569732">
    <property type="component" value="Unassembled WGS sequence"/>
</dbReference>
<dbReference type="InterPro" id="IPR038721">
    <property type="entry name" value="IS701-like_DDE_dom"/>
</dbReference>
<evidence type="ECO:0000313" key="2">
    <source>
        <dbReference type="EMBL" id="NYZ70244.1"/>
    </source>
</evidence>
<accession>A0A853IJQ7</accession>
<reference evidence="2 3" key="1">
    <citation type="submission" date="2020-07" db="EMBL/GenBank/DDBJ databases">
        <title>Endozoicomonas sp. nov., isolated from sediment.</title>
        <authorList>
            <person name="Gu T."/>
        </authorList>
    </citation>
    <scope>NUCLEOTIDE SEQUENCE [LARGE SCALE GENOMIC DNA]</scope>
    <source>
        <strain evidence="2 3">SM1973</strain>
    </source>
</reference>
<dbReference type="AlphaFoldDB" id="A0A853IJQ7"/>
<proteinExistence type="predicted"/>
<dbReference type="Pfam" id="PF13546">
    <property type="entry name" value="DDE_5"/>
    <property type="match status" value="1"/>
</dbReference>
<name>A0A853IJQ7_9GAMM</name>
<organism evidence="2 3">
    <name type="scientific">Spartinivicinus marinus</name>
    <dbReference type="NCBI Taxonomy" id="2994442"/>
    <lineage>
        <taxon>Bacteria</taxon>
        <taxon>Pseudomonadati</taxon>
        <taxon>Pseudomonadota</taxon>
        <taxon>Gammaproteobacteria</taxon>
        <taxon>Oceanospirillales</taxon>
        <taxon>Zooshikellaceae</taxon>
        <taxon>Spartinivicinus</taxon>
    </lineage>
</organism>
<evidence type="ECO:0000259" key="1">
    <source>
        <dbReference type="Pfam" id="PF13546"/>
    </source>
</evidence>
<keyword evidence="3" id="KW-1185">Reference proteome</keyword>
<comment type="caution">
    <text evidence="2">The sequence shown here is derived from an EMBL/GenBank/DDBJ whole genome shotgun (WGS) entry which is preliminary data.</text>
</comment>
<feature type="non-terminal residue" evidence="2">
    <location>
        <position position="1"/>
    </location>
</feature>
<evidence type="ECO:0000313" key="3">
    <source>
        <dbReference type="Proteomes" id="UP000569732"/>
    </source>
</evidence>
<sequence length="271" mass="30727">GVTGVFCWAVFERCSLGAFKQDQLRWMFYHSKIAWSLLLQASVRQVLNHYHITRGVLIFDDSDKVRSKRTRRIKGVHKIKHKKSGGYVQGQELVFMLLVTPVATLPIAFRFYTPDPALSAWRQKNKALKRLGIPGKERPKKPKPNPDYPTKQALALEMVEAFSLSFSDIKINAVIADALYSTAEFMDKASIATGGAQVVSQLRSNQLILSQGKKVRLTHYFARQTGVDTKLIIRGQKTQSITMLAARVYVKAHGKKRFVVALKYEGEKNYR</sequence>
<dbReference type="RefSeq" id="WP_180572150.1">
    <property type="nucleotide sequence ID" value="NZ_JACCKB010000360.1"/>
</dbReference>